<evidence type="ECO:0000259" key="1">
    <source>
        <dbReference type="Pfam" id="PF13456"/>
    </source>
</evidence>
<sequence>MVSRDNNGEILAARAGTRVGTSPLKGEALALRLGVLLAEDHCWETAIFQSDAQVLIDQLSHSEVLPDWIIEEDVLYLKSRWQEHPNWQFCWIPSEANGLAHEVAHWCRRMDVVSDE</sequence>
<comment type="caution">
    <text evidence="2">The sequence shown here is derived from an EMBL/GenBank/DDBJ whole genome shotgun (WGS) entry which is preliminary data.</text>
</comment>
<dbReference type="InterPro" id="IPR044730">
    <property type="entry name" value="RNase_H-like_dom_plant"/>
</dbReference>
<dbReference type="SUPFAM" id="SSF53098">
    <property type="entry name" value="Ribonuclease H-like"/>
    <property type="match status" value="1"/>
</dbReference>
<organism evidence="2 3">
    <name type="scientific">Morella rubra</name>
    <name type="common">Chinese bayberry</name>
    <dbReference type="NCBI Taxonomy" id="262757"/>
    <lineage>
        <taxon>Eukaryota</taxon>
        <taxon>Viridiplantae</taxon>
        <taxon>Streptophyta</taxon>
        <taxon>Embryophyta</taxon>
        <taxon>Tracheophyta</taxon>
        <taxon>Spermatophyta</taxon>
        <taxon>Magnoliopsida</taxon>
        <taxon>eudicotyledons</taxon>
        <taxon>Gunneridae</taxon>
        <taxon>Pentapetalae</taxon>
        <taxon>rosids</taxon>
        <taxon>fabids</taxon>
        <taxon>Fagales</taxon>
        <taxon>Myricaceae</taxon>
        <taxon>Morella</taxon>
    </lineage>
</organism>
<protein>
    <recommendedName>
        <fullName evidence="1">RNase H type-1 domain-containing protein</fullName>
    </recommendedName>
</protein>
<dbReference type="PANTHER" id="PTHR47074:SF11">
    <property type="entry name" value="REVERSE TRANSCRIPTASE-LIKE PROTEIN"/>
    <property type="match status" value="1"/>
</dbReference>
<dbReference type="InterPro" id="IPR036397">
    <property type="entry name" value="RNaseH_sf"/>
</dbReference>
<dbReference type="Proteomes" id="UP000516437">
    <property type="component" value="Unassembled WGS sequence"/>
</dbReference>
<proteinExistence type="predicted"/>
<gene>
    <name evidence="2" type="ORF">CJ030_MR0G022773</name>
</gene>
<reference evidence="2 3" key="1">
    <citation type="journal article" date="2019" name="Plant Biotechnol. J.">
        <title>The red bayberry genome and genetic basis of sex determination.</title>
        <authorList>
            <person name="Jia H.M."/>
            <person name="Jia H.J."/>
            <person name="Cai Q.L."/>
            <person name="Wang Y."/>
            <person name="Zhao H.B."/>
            <person name="Yang W.F."/>
            <person name="Wang G.Y."/>
            <person name="Li Y.H."/>
            <person name="Zhan D.L."/>
            <person name="Shen Y.T."/>
            <person name="Niu Q.F."/>
            <person name="Chang L."/>
            <person name="Qiu J."/>
            <person name="Zhao L."/>
            <person name="Xie H.B."/>
            <person name="Fu W.Y."/>
            <person name="Jin J."/>
            <person name="Li X.W."/>
            <person name="Jiao Y."/>
            <person name="Zhou C.C."/>
            <person name="Tu T."/>
            <person name="Chai C.Y."/>
            <person name="Gao J.L."/>
            <person name="Fan L.J."/>
            <person name="van de Weg E."/>
            <person name="Wang J.Y."/>
            <person name="Gao Z.S."/>
        </authorList>
    </citation>
    <scope>NUCLEOTIDE SEQUENCE [LARGE SCALE GENOMIC DNA]</scope>
    <source>
        <tissue evidence="2">Leaves</tissue>
    </source>
</reference>
<dbReference type="EMBL" id="RXIC02000460">
    <property type="protein sequence ID" value="KAB1199480.1"/>
    <property type="molecule type" value="Genomic_DNA"/>
</dbReference>
<name>A0A6A1UK20_9ROSI</name>
<feature type="domain" description="RNase H type-1" evidence="1">
    <location>
        <begin position="2"/>
        <end position="107"/>
    </location>
</feature>
<dbReference type="InterPro" id="IPR052929">
    <property type="entry name" value="RNase_H-like_EbsB-rel"/>
</dbReference>
<dbReference type="InterPro" id="IPR002156">
    <property type="entry name" value="RNaseH_domain"/>
</dbReference>
<keyword evidence="3" id="KW-1185">Reference proteome</keyword>
<dbReference type="PANTHER" id="PTHR47074">
    <property type="entry name" value="BNAC02G40300D PROTEIN"/>
    <property type="match status" value="1"/>
</dbReference>
<dbReference type="Gene3D" id="3.30.420.10">
    <property type="entry name" value="Ribonuclease H-like superfamily/Ribonuclease H"/>
    <property type="match status" value="1"/>
</dbReference>
<dbReference type="GO" id="GO:0004523">
    <property type="term" value="F:RNA-DNA hybrid ribonuclease activity"/>
    <property type="evidence" value="ECO:0007669"/>
    <property type="project" value="InterPro"/>
</dbReference>
<dbReference type="Pfam" id="PF13456">
    <property type="entry name" value="RVT_3"/>
    <property type="match status" value="1"/>
</dbReference>
<dbReference type="AlphaFoldDB" id="A0A6A1UK20"/>
<dbReference type="OrthoDB" id="1690312at2759"/>
<evidence type="ECO:0000313" key="2">
    <source>
        <dbReference type="EMBL" id="KAB1199480.1"/>
    </source>
</evidence>
<evidence type="ECO:0000313" key="3">
    <source>
        <dbReference type="Proteomes" id="UP000516437"/>
    </source>
</evidence>
<dbReference type="GO" id="GO:0003676">
    <property type="term" value="F:nucleic acid binding"/>
    <property type="evidence" value="ECO:0007669"/>
    <property type="project" value="InterPro"/>
</dbReference>
<accession>A0A6A1UK20</accession>
<dbReference type="CDD" id="cd06222">
    <property type="entry name" value="RNase_H_like"/>
    <property type="match status" value="1"/>
</dbReference>
<dbReference type="InterPro" id="IPR012337">
    <property type="entry name" value="RNaseH-like_sf"/>
</dbReference>